<comment type="function">
    <text evidence="5">Associates with the EF-Tu.GDP complex and induces the exchange of GDP to GTP. It remains bound to the aminoacyl-tRNA.EF-Tu.GTP complex up to the GTP hydrolysis stage on the ribosome.</text>
</comment>
<dbReference type="Gene3D" id="3.30.479.20">
    <property type="entry name" value="Elongation factor Ts, dimerisation domain"/>
    <property type="match status" value="1"/>
</dbReference>
<dbReference type="InterPro" id="IPR009060">
    <property type="entry name" value="UBA-like_sf"/>
</dbReference>
<dbReference type="GO" id="GO:0005737">
    <property type="term" value="C:cytoplasm"/>
    <property type="evidence" value="ECO:0007669"/>
    <property type="project" value="UniProtKB-SubCell"/>
</dbReference>
<dbReference type="SUPFAM" id="SSF54713">
    <property type="entry name" value="Elongation factor Ts (EF-Ts), dimerisation domain"/>
    <property type="match status" value="1"/>
</dbReference>
<evidence type="ECO:0000259" key="6">
    <source>
        <dbReference type="Pfam" id="PF00889"/>
    </source>
</evidence>
<evidence type="ECO:0000256" key="4">
    <source>
        <dbReference type="ARBA" id="ARBA00022917"/>
    </source>
</evidence>
<dbReference type="FunFam" id="1.10.8.10:FF:000001">
    <property type="entry name" value="Elongation factor Ts"/>
    <property type="match status" value="1"/>
</dbReference>
<evidence type="ECO:0000256" key="1">
    <source>
        <dbReference type="ARBA" id="ARBA00005532"/>
    </source>
</evidence>
<dbReference type="Proteomes" id="UP000279422">
    <property type="component" value="Unassembled WGS sequence"/>
</dbReference>
<name>A0A497E729_UNCAE</name>
<evidence type="ECO:0000313" key="8">
    <source>
        <dbReference type="Proteomes" id="UP000279422"/>
    </source>
</evidence>
<feature type="domain" description="Translation elongation factor EFTs/EF1B dimerisation" evidence="6">
    <location>
        <begin position="32"/>
        <end position="195"/>
    </location>
</feature>
<dbReference type="Gene3D" id="1.10.286.20">
    <property type="match status" value="1"/>
</dbReference>
<comment type="caution">
    <text evidence="7">The sequence shown here is derived from an EMBL/GenBank/DDBJ whole genome shotgun (WGS) entry which is preliminary data.</text>
</comment>
<reference evidence="7 8" key="1">
    <citation type="submission" date="2018-06" db="EMBL/GenBank/DDBJ databases">
        <title>Extensive metabolic versatility and redundancy in microbially diverse, dynamic hydrothermal sediments.</title>
        <authorList>
            <person name="Dombrowski N."/>
            <person name="Teske A."/>
            <person name="Baker B.J."/>
        </authorList>
    </citation>
    <scope>NUCLEOTIDE SEQUENCE [LARGE SCALE GENOMIC DNA]</scope>
    <source>
        <strain evidence="7">B47_G16</strain>
    </source>
</reference>
<accession>A0A497E729</accession>
<feature type="region of interest" description="Involved in Mg(2+) ion dislocation from EF-Tu" evidence="5">
    <location>
        <begin position="81"/>
        <end position="84"/>
    </location>
</feature>
<sequence>MSVSMEKIKRLREETSAKLIDCKKALEEAGGNIDEARKILRKKGAKIAQKKSGEKTGQGTIASYVHHNGNVGVLVEVHCQSDFVARTDEFQTFAKDIAMHIAAFNPRWISPEEVPSPVIEEEKDILRAQARQEGKPDKIIERIVEGRIKKFYSEKCLLSQPFLKDEKKTVKEHLEELIAKVGENVRIHRFTRYELRQE</sequence>
<dbReference type="SUPFAM" id="SSF46934">
    <property type="entry name" value="UBA-like"/>
    <property type="match status" value="1"/>
</dbReference>
<organism evidence="7 8">
    <name type="scientific">Aerophobetes bacterium</name>
    <dbReference type="NCBI Taxonomy" id="2030807"/>
    <lineage>
        <taxon>Bacteria</taxon>
        <taxon>Candidatus Aerophobota</taxon>
    </lineage>
</organism>
<gene>
    <name evidence="5 7" type="primary">tsf</name>
    <name evidence="7" type="ORF">DRJ00_03535</name>
</gene>
<dbReference type="InterPro" id="IPR001816">
    <property type="entry name" value="Transl_elong_EFTs/EF1B"/>
</dbReference>
<evidence type="ECO:0000313" key="7">
    <source>
        <dbReference type="EMBL" id="RLE09709.1"/>
    </source>
</evidence>
<dbReference type="NCBIfam" id="TIGR00116">
    <property type="entry name" value="tsf"/>
    <property type="match status" value="1"/>
</dbReference>
<keyword evidence="5" id="KW-0963">Cytoplasm</keyword>
<dbReference type="PANTHER" id="PTHR11741">
    <property type="entry name" value="ELONGATION FACTOR TS"/>
    <property type="match status" value="1"/>
</dbReference>
<dbReference type="GO" id="GO:0003746">
    <property type="term" value="F:translation elongation factor activity"/>
    <property type="evidence" value="ECO:0007669"/>
    <property type="project" value="UniProtKB-UniRule"/>
</dbReference>
<dbReference type="InterPro" id="IPR036402">
    <property type="entry name" value="EF-Ts_dimer_sf"/>
</dbReference>
<keyword evidence="4 5" id="KW-0648">Protein biosynthesis</keyword>
<dbReference type="CDD" id="cd14275">
    <property type="entry name" value="UBA_EF-Ts"/>
    <property type="match status" value="1"/>
</dbReference>
<dbReference type="Pfam" id="PF00889">
    <property type="entry name" value="EF_TS"/>
    <property type="match status" value="1"/>
</dbReference>
<dbReference type="HAMAP" id="MF_00050">
    <property type="entry name" value="EF_Ts"/>
    <property type="match status" value="1"/>
</dbReference>
<dbReference type="EMBL" id="QMPZ01000033">
    <property type="protein sequence ID" value="RLE09709.1"/>
    <property type="molecule type" value="Genomic_DNA"/>
</dbReference>
<evidence type="ECO:0000256" key="3">
    <source>
        <dbReference type="ARBA" id="ARBA00022768"/>
    </source>
</evidence>
<comment type="subcellular location">
    <subcellularLocation>
        <location evidence="5">Cytoplasm</location>
    </subcellularLocation>
</comment>
<evidence type="ECO:0000256" key="2">
    <source>
        <dbReference type="ARBA" id="ARBA00016956"/>
    </source>
</evidence>
<proteinExistence type="inferred from homology"/>
<dbReference type="AlphaFoldDB" id="A0A497E729"/>
<dbReference type="FunFam" id="1.10.286.20:FF:000001">
    <property type="entry name" value="Elongation factor Ts"/>
    <property type="match status" value="1"/>
</dbReference>
<evidence type="ECO:0000256" key="5">
    <source>
        <dbReference type="HAMAP-Rule" id="MF_00050"/>
    </source>
</evidence>
<dbReference type="PANTHER" id="PTHR11741:SF0">
    <property type="entry name" value="ELONGATION FACTOR TS, MITOCHONDRIAL"/>
    <property type="match status" value="1"/>
</dbReference>
<dbReference type="InterPro" id="IPR014039">
    <property type="entry name" value="Transl_elong_EFTs/EF1B_dimer"/>
</dbReference>
<keyword evidence="3 5" id="KW-0251">Elongation factor</keyword>
<protein>
    <recommendedName>
        <fullName evidence="2 5">Elongation factor Ts</fullName>
        <shortName evidence="5">EF-Ts</shortName>
    </recommendedName>
</protein>
<dbReference type="Gene3D" id="1.10.8.10">
    <property type="entry name" value="DNA helicase RuvA subunit, C-terminal domain"/>
    <property type="match status" value="1"/>
</dbReference>
<comment type="similarity">
    <text evidence="1 5">Belongs to the EF-Ts family.</text>
</comment>